<evidence type="ECO:0000259" key="2">
    <source>
        <dbReference type="Pfam" id="PF18036"/>
    </source>
</evidence>
<dbReference type="Gene3D" id="3.10.20.90">
    <property type="entry name" value="Phosphatidylinositol 3-kinase Catalytic Subunit, Chain A, domain 1"/>
    <property type="match status" value="1"/>
</dbReference>
<dbReference type="Pfam" id="PF18036">
    <property type="entry name" value="Ubiquitin_4"/>
    <property type="match status" value="1"/>
</dbReference>
<keyword evidence="4" id="KW-1185">Reference proteome</keyword>
<dbReference type="PANTHER" id="PTHR14942">
    <property type="entry name" value="U11/U12 SMALL NUCLEAR RIBONUCLEOPROTEIN 25 KDA PROTEIN"/>
    <property type="match status" value="1"/>
</dbReference>
<comment type="caution">
    <text evidence="3">The sequence shown here is derived from an EMBL/GenBank/DDBJ whole genome shotgun (WGS) entry which is preliminary data.</text>
</comment>
<sequence>MEIYEENPISNRSYNLRVLNVLERGRLGSLKFSRIRSGSANADYDDGAIVERQLLYRKLHDQNLLNLSILKLDGSLFDVNIRRSATVAELKVAIEELFAEPPGETQGCFSWSHVWGHFCLVFEGQKLVNNKACIRNYGIKHGDQLEFVRHMSVNQSPLKRRLKQHSVPCKCLSPRSGYDEERQRNLVNNHNEEEAASLPEFKFAHFLRRWLSHTTLWGSSRMRLEDYIHEQNALLTPQQRSKAGLTNHDIPDLPRAKHGLWRQEQKSRAAKIEKQLKARRELKALIKEQFNRFHAHYNQAMVPNHIEDVSELLVPQWAAPQELATFFWLGDWPGDPLPFWNSCTALPLYPF</sequence>
<dbReference type="InterPro" id="IPR025422">
    <property type="entry name" value="TGA_domain"/>
</dbReference>
<organism evidence="3 4">
    <name type="scientific">Hibiscus sabdariffa</name>
    <name type="common">roselle</name>
    <dbReference type="NCBI Taxonomy" id="183260"/>
    <lineage>
        <taxon>Eukaryota</taxon>
        <taxon>Viridiplantae</taxon>
        <taxon>Streptophyta</taxon>
        <taxon>Embryophyta</taxon>
        <taxon>Tracheophyta</taxon>
        <taxon>Spermatophyta</taxon>
        <taxon>Magnoliopsida</taxon>
        <taxon>eudicotyledons</taxon>
        <taxon>Gunneridae</taxon>
        <taxon>Pentapetalae</taxon>
        <taxon>rosids</taxon>
        <taxon>malvids</taxon>
        <taxon>Malvales</taxon>
        <taxon>Malvaceae</taxon>
        <taxon>Malvoideae</taxon>
        <taxon>Hibiscus</taxon>
    </lineage>
</organism>
<dbReference type="Pfam" id="PF14144">
    <property type="entry name" value="DOG1"/>
    <property type="match status" value="1"/>
</dbReference>
<name>A0ABR2PK71_9ROSI</name>
<evidence type="ECO:0000313" key="3">
    <source>
        <dbReference type="EMBL" id="KAK8988605.1"/>
    </source>
</evidence>
<dbReference type="EMBL" id="JBBPBN010000057">
    <property type="protein sequence ID" value="KAK8988605.1"/>
    <property type="molecule type" value="Genomic_DNA"/>
</dbReference>
<evidence type="ECO:0000313" key="4">
    <source>
        <dbReference type="Proteomes" id="UP001396334"/>
    </source>
</evidence>
<dbReference type="SUPFAM" id="SSF54236">
    <property type="entry name" value="Ubiquitin-like"/>
    <property type="match status" value="1"/>
</dbReference>
<protein>
    <recommendedName>
        <fullName evidence="5">SNRNP25 ubiquitin-like domain-containing protein</fullName>
    </recommendedName>
</protein>
<proteinExistence type="predicted"/>
<accession>A0ABR2PK71</accession>
<evidence type="ECO:0000259" key="1">
    <source>
        <dbReference type="Pfam" id="PF14144"/>
    </source>
</evidence>
<dbReference type="InterPro" id="IPR039690">
    <property type="entry name" value="SNRNP25"/>
</dbReference>
<dbReference type="Proteomes" id="UP001396334">
    <property type="component" value="Unassembled WGS sequence"/>
</dbReference>
<dbReference type="InterPro" id="IPR029071">
    <property type="entry name" value="Ubiquitin-like_domsf"/>
</dbReference>
<feature type="domain" description="DOG1" evidence="1">
    <location>
        <begin position="273"/>
        <end position="332"/>
    </location>
</feature>
<feature type="domain" description="SNRNP25 ubiquitin-like" evidence="2">
    <location>
        <begin position="66"/>
        <end position="150"/>
    </location>
</feature>
<dbReference type="InterPro" id="IPR040610">
    <property type="entry name" value="SNRNP25_ubiquitin"/>
</dbReference>
<evidence type="ECO:0008006" key="5">
    <source>
        <dbReference type="Google" id="ProtNLM"/>
    </source>
</evidence>
<reference evidence="3 4" key="1">
    <citation type="journal article" date="2024" name="G3 (Bethesda)">
        <title>Genome assembly of Hibiscus sabdariffa L. provides insights into metabolisms of medicinal natural products.</title>
        <authorList>
            <person name="Kim T."/>
        </authorList>
    </citation>
    <scope>NUCLEOTIDE SEQUENCE [LARGE SCALE GENOMIC DNA]</scope>
    <source>
        <strain evidence="3">TK-2024</strain>
        <tissue evidence="3">Old leaves</tissue>
    </source>
</reference>
<dbReference type="PANTHER" id="PTHR14942:SF9">
    <property type="entry name" value="OS02G0188500 PROTEIN"/>
    <property type="match status" value="1"/>
</dbReference>
<gene>
    <name evidence="3" type="ORF">V6N11_029988</name>
</gene>
<dbReference type="CDD" id="cd17058">
    <property type="entry name" value="Ubl_SNRNP25"/>
    <property type="match status" value="1"/>
</dbReference>